<proteinExistence type="predicted"/>
<organism evidence="1 2">
    <name type="scientific">Tilletiopsis washingtonensis</name>
    <dbReference type="NCBI Taxonomy" id="58919"/>
    <lineage>
        <taxon>Eukaryota</taxon>
        <taxon>Fungi</taxon>
        <taxon>Dikarya</taxon>
        <taxon>Basidiomycota</taxon>
        <taxon>Ustilaginomycotina</taxon>
        <taxon>Exobasidiomycetes</taxon>
        <taxon>Entylomatales</taxon>
        <taxon>Entylomatales incertae sedis</taxon>
        <taxon>Tilletiopsis</taxon>
    </lineage>
</organism>
<dbReference type="EMBL" id="KZ819297">
    <property type="protein sequence ID" value="PWN96868.1"/>
    <property type="molecule type" value="Genomic_DNA"/>
</dbReference>
<dbReference type="AlphaFoldDB" id="A0A316Z7C0"/>
<reference evidence="1 2" key="1">
    <citation type="journal article" date="2018" name="Mol. Biol. Evol.">
        <title>Broad Genomic Sampling Reveals a Smut Pathogenic Ancestry of the Fungal Clade Ustilaginomycotina.</title>
        <authorList>
            <person name="Kijpornyongpan T."/>
            <person name="Mondo S.J."/>
            <person name="Barry K."/>
            <person name="Sandor L."/>
            <person name="Lee J."/>
            <person name="Lipzen A."/>
            <person name="Pangilinan J."/>
            <person name="LaButti K."/>
            <person name="Hainaut M."/>
            <person name="Henrissat B."/>
            <person name="Grigoriev I.V."/>
            <person name="Spatafora J.W."/>
            <person name="Aime M.C."/>
        </authorList>
    </citation>
    <scope>NUCLEOTIDE SEQUENCE [LARGE SCALE GENOMIC DNA]</scope>
    <source>
        <strain evidence="1 2">MCA 4186</strain>
    </source>
</reference>
<dbReference type="RefSeq" id="XP_025597147.1">
    <property type="nucleotide sequence ID" value="XM_025745787.1"/>
</dbReference>
<dbReference type="GeneID" id="37273331"/>
<evidence type="ECO:0000313" key="1">
    <source>
        <dbReference type="EMBL" id="PWN96868.1"/>
    </source>
</evidence>
<dbReference type="Proteomes" id="UP000245946">
    <property type="component" value="Unassembled WGS sequence"/>
</dbReference>
<sequence length="324" mass="35891">MRGELGRDWWSGRQRRRALRTAGRRLRGARCVCVRVWCGIGPSPHRQSGRQPAARCCPFGTTRNGRRSGSRYTRGLLPAPRRALWPRHIKSAAARCITPSAAPASSPRAPNSDSRWRRVPDACSTCCGRGGCRRMHDAAHRWRSARRPLDAFCRSSVLQAAGGCAASRRLVVWRTQARRCAHRWRACRAPPHAPPPRCRCGRMIAASDGAHHPPDGRPRSAASSSLQHLCSAASTRRLQRRCSGPAAAEAPRPLLRQRSLLPRCGQQRAASVRSSVTAQRQRGSRMAYVLCCQRAAERLGRIQQASLLSQGARQRVRGPIRTLK</sequence>
<keyword evidence="2" id="KW-1185">Reference proteome</keyword>
<evidence type="ECO:0000313" key="2">
    <source>
        <dbReference type="Proteomes" id="UP000245946"/>
    </source>
</evidence>
<protein>
    <submittedName>
        <fullName evidence="1">Uncharacterized protein</fullName>
    </submittedName>
</protein>
<name>A0A316Z7C0_9BASI</name>
<gene>
    <name evidence="1" type="ORF">FA09DRAFT_70536</name>
</gene>
<accession>A0A316Z7C0</accession>